<organism evidence="3 4">
    <name type="scientific">Symbiodinium necroappetens</name>
    <dbReference type="NCBI Taxonomy" id="1628268"/>
    <lineage>
        <taxon>Eukaryota</taxon>
        <taxon>Sar</taxon>
        <taxon>Alveolata</taxon>
        <taxon>Dinophyceae</taxon>
        <taxon>Suessiales</taxon>
        <taxon>Symbiodiniaceae</taxon>
        <taxon>Symbiodinium</taxon>
    </lineage>
</organism>
<dbReference type="Proteomes" id="UP000601435">
    <property type="component" value="Unassembled WGS sequence"/>
</dbReference>
<reference evidence="3" key="1">
    <citation type="submission" date="2021-02" db="EMBL/GenBank/DDBJ databases">
        <authorList>
            <person name="Dougan E. K."/>
            <person name="Rhodes N."/>
            <person name="Thang M."/>
            <person name="Chan C."/>
        </authorList>
    </citation>
    <scope>NUCLEOTIDE SEQUENCE</scope>
</reference>
<feature type="non-terminal residue" evidence="3">
    <location>
        <position position="1"/>
    </location>
</feature>
<feature type="region of interest" description="Disordered" evidence="1">
    <location>
        <begin position="322"/>
        <end position="380"/>
    </location>
</feature>
<protein>
    <recommendedName>
        <fullName evidence="2">Glycosyl transferase family 25 domain-containing protein</fullName>
    </recommendedName>
</protein>
<dbReference type="InterPro" id="IPR002654">
    <property type="entry name" value="Glyco_trans_25"/>
</dbReference>
<dbReference type="OrthoDB" id="431644at2759"/>
<evidence type="ECO:0000313" key="3">
    <source>
        <dbReference type="EMBL" id="CAE7939424.1"/>
    </source>
</evidence>
<evidence type="ECO:0000313" key="4">
    <source>
        <dbReference type="Proteomes" id="UP000601435"/>
    </source>
</evidence>
<keyword evidence="4" id="KW-1185">Reference proteome</keyword>
<dbReference type="Pfam" id="PF01755">
    <property type="entry name" value="Glyco_transf_25"/>
    <property type="match status" value="1"/>
</dbReference>
<comment type="caution">
    <text evidence="3">The sequence shown here is derived from an EMBL/GenBank/DDBJ whole genome shotgun (WGS) entry which is preliminary data.</text>
</comment>
<dbReference type="EMBL" id="CAJNJA010088752">
    <property type="protein sequence ID" value="CAE7939424.1"/>
    <property type="molecule type" value="Genomic_DNA"/>
</dbReference>
<feature type="non-terminal residue" evidence="3">
    <location>
        <position position="607"/>
    </location>
</feature>
<name>A0A813C8S8_9DINO</name>
<evidence type="ECO:0000256" key="1">
    <source>
        <dbReference type="SAM" id="MobiDB-lite"/>
    </source>
</evidence>
<evidence type="ECO:0000259" key="2">
    <source>
        <dbReference type="Pfam" id="PF01755"/>
    </source>
</evidence>
<accession>A0A813C8S8</accession>
<sequence length="607" mass="67322">WGCANARFGSSCSKLDSCSPAGSLDVDSGLEVMLGHLVPFALIALCDAYLREATSLTGQEFAGMNLKDKADSLRQASPRYGKLEMMGECCSAPGEAEQVENDVNMNSVYGSKAEIADEVFKYTSCRKMGEQERSSQANPECSYFMVLQNTAHADHSYAANCVPAHMCMDNVVGMTEGKIATYGVVERILQQNLEGLVYIGKGPLGKCLEGMTRVNEGDLKGLIKEERAVKLGKLNVIADIVTGGEAEKKALTFDGMEKIPAVKSFNKCVNDASVGYLFVFKNGYWSGGKSDVDLGAFSKYKEERTKVKEQKKKAAATAKAATAKAAGEEVSQEAPDLDDTPFPALQDAERCDLPELGASLVPDPPPEGPVLTDDREERDQDEQTYMNYQIEAHEAEFWFHQHVAVYVLNLPTAADRWSRISRQWFQSEHTRRLEDPGTIRELHISADRVPGIDLSEPGAIQQAQEEGLVPRLWNFSAAKQNMVRLLKDSSETTARRYLDNYGRGTIGCAAAHLRAMWQATSNAHRLEKPVVLILEDDVTLEDDFMLKLRRLLRHEAPCDWEVISLRSQCPYGVCISPHLTRVQPDANEPEEMCRHGVNYGFYAMLYR</sequence>
<proteinExistence type="predicted"/>
<gene>
    <name evidence="3" type="ORF">SNEC2469_LOCUS33510</name>
</gene>
<feature type="domain" description="Glycosyl transferase family 25" evidence="2">
    <location>
        <begin position="405"/>
        <end position="560"/>
    </location>
</feature>
<dbReference type="AlphaFoldDB" id="A0A813C8S8"/>